<evidence type="ECO:0000256" key="4">
    <source>
        <dbReference type="ARBA" id="ARBA00022692"/>
    </source>
</evidence>
<keyword evidence="4 9" id="KW-0812">Transmembrane</keyword>
<dbReference type="GO" id="GO:0004984">
    <property type="term" value="F:olfactory receptor activity"/>
    <property type="evidence" value="ECO:0007669"/>
    <property type="project" value="InterPro"/>
</dbReference>
<sequence>MGSWFLETADGLMQVAATLSFTYCSAGDIDHFFCEAPTLVRLGCSDTSVFENVMYICCILMLLIPLSLILTSYSLILAAVLHMCSTETTRRL</sequence>
<dbReference type="EMBL" id="JH171543">
    <property type="protein sequence ID" value="EHB11892.1"/>
    <property type="molecule type" value="Genomic_DNA"/>
</dbReference>
<feature type="transmembrane region" description="Helical" evidence="9">
    <location>
        <begin position="53"/>
        <end position="81"/>
    </location>
</feature>
<dbReference type="Proteomes" id="UP000006813">
    <property type="component" value="Unassembled WGS sequence"/>
</dbReference>
<dbReference type="GO" id="GO:0007186">
    <property type="term" value="P:G protein-coupled receptor signaling pathway"/>
    <property type="evidence" value="ECO:0007669"/>
    <property type="project" value="InterPro"/>
</dbReference>
<dbReference type="PROSITE" id="PS50262">
    <property type="entry name" value="G_PROTEIN_RECEP_F1_2"/>
    <property type="match status" value="1"/>
</dbReference>
<evidence type="ECO:0000256" key="1">
    <source>
        <dbReference type="ARBA" id="ARBA00004651"/>
    </source>
</evidence>
<evidence type="ECO:0000256" key="7">
    <source>
        <dbReference type="ARBA" id="ARBA00023170"/>
    </source>
</evidence>
<evidence type="ECO:0000256" key="5">
    <source>
        <dbReference type="ARBA" id="ARBA00022989"/>
    </source>
</evidence>
<protein>
    <submittedName>
        <fullName evidence="11">Olfactory receptor 2T12</fullName>
    </submittedName>
</protein>
<dbReference type="SUPFAM" id="SSF81321">
    <property type="entry name" value="Family A G protein-coupled receptor-like"/>
    <property type="match status" value="1"/>
</dbReference>
<reference evidence="11 12" key="1">
    <citation type="journal article" date="2011" name="Nature">
        <title>Genome sequencing reveals insights into physiology and longevity of the naked mole rat.</title>
        <authorList>
            <person name="Kim E.B."/>
            <person name="Fang X."/>
            <person name="Fushan A.A."/>
            <person name="Huang Z."/>
            <person name="Lobanov A.V."/>
            <person name="Han L."/>
            <person name="Marino S.M."/>
            <person name="Sun X."/>
            <person name="Turanov A.A."/>
            <person name="Yang P."/>
            <person name="Yim S.H."/>
            <person name="Zhao X."/>
            <person name="Kasaikina M.V."/>
            <person name="Stoletzki N."/>
            <person name="Peng C."/>
            <person name="Polak P."/>
            <person name="Xiong Z."/>
            <person name="Kiezun A."/>
            <person name="Zhu Y."/>
            <person name="Chen Y."/>
            <person name="Kryukov G.V."/>
            <person name="Zhang Q."/>
            <person name="Peshkin L."/>
            <person name="Yang L."/>
            <person name="Bronson R.T."/>
            <person name="Buffenstein R."/>
            <person name="Wang B."/>
            <person name="Han C."/>
            <person name="Li Q."/>
            <person name="Chen L."/>
            <person name="Zhao W."/>
            <person name="Sunyaev S.R."/>
            <person name="Park T.J."/>
            <person name="Zhang G."/>
            <person name="Wang J."/>
            <person name="Gladyshev V.N."/>
        </authorList>
    </citation>
    <scope>NUCLEOTIDE SEQUENCE [LARGE SCALE GENOMIC DNA]</scope>
</reference>
<dbReference type="InterPro" id="IPR000725">
    <property type="entry name" value="Olfact_rcpt"/>
</dbReference>
<evidence type="ECO:0000313" key="11">
    <source>
        <dbReference type="EMBL" id="EHB11892.1"/>
    </source>
</evidence>
<evidence type="ECO:0000256" key="2">
    <source>
        <dbReference type="ARBA" id="ARBA00022475"/>
    </source>
</evidence>
<keyword evidence="6 9" id="KW-0472">Membrane</keyword>
<keyword evidence="3" id="KW-0716">Sensory transduction</keyword>
<evidence type="ECO:0000256" key="9">
    <source>
        <dbReference type="SAM" id="Phobius"/>
    </source>
</evidence>
<evidence type="ECO:0000256" key="8">
    <source>
        <dbReference type="ARBA" id="ARBA00023224"/>
    </source>
</evidence>
<dbReference type="GO" id="GO:0005886">
    <property type="term" value="C:plasma membrane"/>
    <property type="evidence" value="ECO:0007669"/>
    <property type="project" value="UniProtKB-SubCell"/>
</dbReference>
<dbReference type="InterPro" id="IPR017452">
    <property type="entry name" value="GPCR_Rhodpsn_7TM"/>
</dbReference>
<name>G5BRI1_HETGA</name>
<proteinExistence type="predicted"/>
<accession>G5BRI1</accession>
<evidence type="ECO:0000256" key="6">
    <source>
        <dbReference type="ARBA" id="ARBA00023136"/>
    </source>
</evidence>
<gene>
    <name evidence="11" type="ORF">GW7_20565</name>
</gene>
<keyword evidence="5 9" id="KW-1133">Transmembrane helix</keyword>
<organism evidence="11 12">
    <name type="scientific">Heterocephalus glaber</name>
    <name type="common">Naked mole rat</name>
    <dbReference type="NCBI Taxonomy" id="10181"/>
    <lineage>
        <taxon>Eukaryota</taxon>
        <taxon>Metazoa</taxon>
        <taxon>Chordata</taxon>
        <taxon>Craniata</taxon>
        <taxon>Vertebrata</taxon>
        <taxon>Euteleostomi</taxon>
        <taxon>Mammalia</taxon>
        <taxon>Eutheria</taxon>
        <taxon>Euarchontoglires</taxon>
        <taxon>Glires</taxon>
        <taxon>Rodentia</taxon>
        <taxon>Hystricomorpha</taxon>
        <taxon>Bathyergidae</taxon>
        <taxon>Heterocephalus</taxon>
    </lineage>
</organism>
<dbReference type="PANTHER" id="PTHR26453">
    <property type="entry name" value="OLFACTORY RECEPTOR"/>
    <property type="match status" value="1"/>
</dbReference>
<dbReference type="AlphaFoldDB" id="G5BRI1"/>
<evidence type="ECO:0000259" key="10">
    <source>
        <dbReference type="PROSITE" id="PS50262"/>
    </source>
</evidence>
<keyword evidence="7 11" id="KW-0675">Receptor</keyword>
<comment type="subcellular location">
    <subcellularLocation>
        <location evidence="1">Cell membrane</location>
        <topology evidence="1">Multi-pass membrane protein</topology>
    </subcellularLocation>
</comment>
<evidence type="ECO:0000256" key="3">
    <source>
        <dbReference type="ARBA" id="ARBA00022606"/>
    </source>
</evidence>
<evidence type="ECO:0000313" key="12">
    <source>
        <dbReference type="Proteomes" id="UP000006813"/>
    </source>
</evidence>
<keyword evidence="2" id="KW-1003">Cell membrane</keyword>
<keyword evidence="8" id="KW-0807">Transducer</keyword>
<dbReference type="Pfam" id="PF13853">
    <property type="entry name" value="7tm_4"/>
    <property type="match status" value="1"/>
</dbReference>
<dbReference type="InParanoid" id="G5BRI1"/>
<feature type="domain" description="G-protein coupled receptors family 1 profile" evidence="10">
    <location>
        <begin position="1"/>
        <end position="92"/>
    </location>
</feature>